<gene>
    <name evidence="1" type="ORF">KGQ19_33060</name>
</gene>
<dbReference type="Proteomes" id="UP000730482">
    <property type="component" value="Unassembled WGS sequence"/>
</dbReference>
<proteinExistence type="predicted"/>
<organism evidence="1 2">
    <name type="scientific">Catenulispora pinistramenti</name>
    <dbReference type="NCBI Taxonomy" id="2705254"/>
    <lineage>
        <taxon>Bacteria</taxon>
        <taxon>Bacillati</taxon>
        <taxon>Actinomycetota</taxon>
        <taxon>Actinomycetes</taxon>
        <taxon>Catenulisporales</taxon>
        <taxon>Catenulisporaceae</taxon>
        <taxon>Catenulispora</taxon>
    </lineage>
</organism>
<dbReference type="EMBL" id="JAAFYZ010000152">
    <property type="protein sequence ID" value="MBS2551709.1"/>
    <property type="molecule type" value="Genomic_DNA"/>
</dbReference>
<dbReference type="RefSeq" id="WP_212016597.1">
    <property type="nucleotide sequence ID" value="NZ_JAAFYZ010000152.1"/>
</dbReference>
<evidence type="ECO:0000313" key="1">
    <source>
        <dbReference type="EMBL" id="MBS2551709.1"/>
    </source>
</evidence>
<evidence type="ECO:0000313" key="2">
    <source>
        <dbReference type="Proteomes" id="UP000730482"/>
    </source>
</evidence>
<protein>
    <submittedName>
        <fullName evidence="1">Uncharacterized protein</fullName>
    </submittedName>
</protein>
<reference evidence="1 2" key="1">
    <citation type="submission" date="2020-02" db="EMBL/GenBank/DDBJ databases">
        <title>Acidophilic actinobacteria isolated from forest soil.</title>
        <authorList>
            <person name="Golinska P."/>
        </authorList>
    </citation>
    <scope>NUCLEOTIDE SEQUENCE [LARGE SCALE GENOMIC DNA]</scope>
    <source>
        <strain evidence="1 2">NL8</strain>
    </source>
</reference>
<keyword evidence="2" id="KW-1185">Reference proteome</keyword>
<comment type="caution">
    <text evidence="1">The sequence shown here is derived from an EMBL/GenBank/DDBJ whole genome shotgun (WGS) entry which is preliminary data.</text>
</comment>
<name>A0ABS5L067_9ACTN</name>
<accession>A0ABS5L067</accession>
<sequence>MTDASTHFRERGALITALMTGELTAAEAVARTRPAVELLGLLVPLDGLTERYLGGRAHRGLDVTRHDFEPWRRRLLAEVAALLERWVGDDTDAWPALTARAGAYRGSAAELIDSVAKPASADPSLWAGRAPRWPRGVDASAVLLAMAPPGIVEAFLDTCGTDEAAQGILARMLDRGPLHPKFVDYVFGPQGTDAMSEALFRNPAYEMAVLRQSVLRDRTDVGALEQAYFAQGADRELRIACVRLAEAAGGFRLRFVSRLESHDEDVQVLAPLLVSRDPQLVHWVLRRVNDKVRGRALRWAGYATVAGTAGPEPVWALEQERTGSLARMAEPVRESMSTGSVAPILAAAEELPVTVGSAGSEIELGAPLIEPWPYTELIREHAAGYRSGC</sequence>